<reference evidence="2 3" key="1">
    <citation type="submission" date="2018-12" db="EMBL/GenBank/DDBJ databases">
        <title>First genome draft of Desulfovibrio legallis sp. nov.</title>
        <authorList>
            <person name="Ben Dhia O."/>
            <person name="Najjari A."/>
            <person name="Ferjani R."/>
            <person name="Fhoula I."/>
            <person name="Fardeau M.-L."/>
            <person name="Boudabbous A."/>
            <person name="Ouzari H.I."/>
        </authorList>
    </citation>
    <scope>NUCLEOTIDE SEQUENCE [LARGE SCALE GENOMIC DNA]</scope>
    <source>
        <strain evidence="2 3">H1T</strain>
    </source>
</reference>
<comment type="caution">
    <text evidence="2">The sequence shown here is derived from an EMBL/GenBank/DDBJ whole genome shotgun (WGS) entry which is preliminary data.</text>
</comment>
<evidence type="ECO:0000313" key="2">
    <source>
        <dbReference type="EMBL" id="TBH79859.1"/>
    </source>
</evidence>
<dbReference type="Proteomes" id="UP000292919">
    <property type="component" value="Unassembled WGS sequence"/>
</dbReference>
<protein>
    <submittedName>
        <fullName evidence="2">Alpha/beta fold hydrolase</fullName>
    </submittedName>
</protein>
<accession>A0A6H3F5C4</accession>
<dbReference type="Gene3D" id="3.40.50.1820">
    <property type="entry name" value="alpha/beta hydrolase"/>
    <property type="match status" value="1"/>
</dbReference>
<keyword evidence="2" id="KW-0378">Hydrolase</keyword>
<gene>
    <name evidence="2" type="ORF">EB812_06095</name>
</gene>
<keyword evidence="3" id="KW-1185">Reference proteome</keyword>
<dbReference type="EMBL" id="SIXC01000006">
    <property type="protein sequence ID" value="TBH79859.1"/>
    <property type="molecule type" value="Genomic_DNA"/>
</dbReference>
<dbReference type="InterPro" id="IPR000073">
    <property type="entry name" value="AB_hydrolase_1"/>
</dbReference>
<dbReference type="InterPro" id="IPR029058">
    <property type="entry name" value="AB_hydrolase_fold"/>
</dbReference>
<dbReference type="GO" id="GO:0016787">
    <property type="term" value="F:hydrolase activity"/>
    <property type="evidence" value="ECO:0007669"/>
    <property type="project" value="UniProtKB-KW"/>
</dbReference>
<dbReference type="AlphaFoldDB" id="A0A6H3F5C4"/>
<proteinExistence type="predicted"/>
<dbReference type="Pfam" id="PF12697">
    <property type="entry name" value="Abhydrolase_6"/>
    <property type="match status" value="1"/>
</dbReference>
<organism evidence="2 3">
    <name type="scientific">Desulfovibrio legallii</name>
    <dbReference type="NCBI Taxonomy" id="571438"/>
    <lineage>
        <taxon>Bacteria</taxon>
        <taxon>Pseudomonadati</taxon>
        <taxon>Thermodesulfobacteriota</taxon>
        <taxon>Desulfovibrionia</taxon>
        <taxon>Desulfovibrionales</taxon>
        <taxon>Desulfovibrionaceae</taxon>
        <taxon>Desulfovibrio</taxon>
    </lineage>
</organism>
<name>A0A6H3F5C4_9BACT</name>
<dbReference type="RefSeq" id="WP_130957940.1">
    <property type="nucleotide sequence ID" value="NZ_JBHSHA010000008.1"/>
</dbReference>
<evidence type="ECO:0000313" key="3">
    <source>
        <dbReference type="Proteomes" id="UP000292919"/>
    </source>
</evidence>
<feature type="domain" description="AB hydrolase-1" evidence="1">
    <location>
        <begin position="32"/>
        <end position="263"/>
    </location>
</feature>
<evidence type="ECO:0000259" key="1">
    <source>
        <dbReference type="Pfam" id="PF12697"/>
    </source>
</evidence>
<sequence>MPPFAVDTHRLGQGRRACSLEYWPNPGAGVVLFYPGTMLSPLQYRPLLLALRRAGLAVAALHYTGHGVNPHRVGFTFNDLLGNAFTAEAWLRGQGHTALAACGHSQGGILCLAHAAASAHLAAALPVGAILPQQSEAISITHFAAFAQQREGLVRLIAGAARLMPRLPLPVQAYLSARRITANAFGVRTSRRKVRYSYPLAFLASLFQARVPPRPRCPVCLFAAPDDALFTPALTNSVFALLEAPTKKLVWLPGGGHLAAMQPKTCTFLARHAAAFCAGQGLPLRLSAGEEMLAEAAWPR</sequence>
<dbReference type="SUPFAM" id="SSF53474">
    <property type="entry name" value="alpha/beta-Hydrolases"/>
    <property type="match status" value="1"/>
</dbReference>